<accession>Q50356</accession>
<dbReference type="InterPro" id="IPR000055">
    <property type="entry name" value="Restrct_endonuc_typeI_TRD"/>
</dbReference>
<dbReference type="Pfam" id="PF01420">
    <property type="entry name" value="Methylase_S"/>
    <property type="match status" value="2"/>
</dbReference>
<reference evidence="6" key="2">
    <citation type="journal article" date="1998" name="Proc. Natl. Acad. Sci. U.S.A.">
        <title>A family of phase-variable restriction enzymes with differing specificities generated by high-frequency gene rearrangements.</title>
        <authorList>
            <person name="Dybvig K."/>
            <person name="Sitaraman R."/>
            <person name="French C.T."/>
        </authorList>
    </citation>
    <scope>NUCLEOTIDE SEQUENCE</scope>
    <source>
        <strain evidence="6">KD117</strain>
    </source>
</reference>
<dbReference type="PANTHER" id="PTHR30408:SF12">
    <property type="entry name" value="TYPE I RESTRICTION ENZYME MJAVIII SPECIFICITY SUBUNIT"/>
    <property type="match status" value="1"/>
</dbReference>
<dbReference type="PIR" id="S49393">
    <property type="entry name" value="S49393"/>
</dbReference>
<dbReference type="GO" id="GO:0009307">
    <property type="term" value="P:DNA restriction-modification system"/>
    <property type="evidence" value="ECO:0007669"/>
    <property type="project" value="UniProtKB-KW"/>
</dbReference>
<evidence type="ECO:0000313" key="6">
    <source>
        <dbReference type="EMBL" id="AAC78314.1"/>
    </source>
</evidence>
<gene>
    <name evidence="5" type="primary">hsds1A</name>
    <name evidence="6" type="synonym">hsdS</name>
</gene>
<evidence type="ECO:0000256" key="3">
    <source>
        <dbReference type="ARBA" id="ARBA00023125"/>
    </source>
</evidence>
<evidence type="ECO:0000313" key="5">
    <source>
        <dbReference type="EMBL" id="AAA65631.1"/>
    </source>
</evidence>
<comment type="similarity">
    <text evidence="1">Belongs to the type-I restriction system S methylase family.</text>
</comment>
<dbReference type="GO" id="GO:0003677">
    <property type="term" value="F:DNA binding"/>
    <property type="evidence" value="ECO:0007669"/>
    <property type="project" value="UniProtKB-KW"/>
</dbReference>
<evidence type="ECO:0000256" key="1">
    <source>
        <dbReference type="ARBA" id="ARBA00010923"/>
    </source>
</evidence>
<feature type="domain" description="Type I restriction modification DNA specificity" evidence="4">
    <location>
        <begin position="218"/>
        <end position="383"/>
    </location>
</feature>
<keyword evidence="3" id="KW-0238">DNA-binding</keyword>
<evidence type="ECO:0000259" key="4">
    <source>
        <dbReference type="Pfam" id="PF01420"/>
    </source>
</evidence>
<sequence length="401" mass="46434">MEIYKLGQILNLEKGKSKYNAKYVSQNIGIYNLYSSKTKDQGIFGKINSYDFNGEYILITTHGAYAGTVKYVNEKFSTTSNCFILKVNENIVKTKFLSYLLLLQEKTFNDMAIGSAYGYLKNYNINDFEVNLPNLKIQSAIIKIIEPKEDLFFRHKNLVRIDSEENTKKDLSILIKIIEPLEKQINAFDELILSEQKSLQHYLNYFLNKLASINPSIFKNYKLGEIAKILSGKTPSTAKKELWKKEIPFFGPGDLDNMVPKRFITFNEKMIKRSGTILFSSAATIGKVGILDNLSWFNQQITSIEANNNYVMDKFLFFLLKKISSKIKFENSSGTIFPTIKKKYFENFTLEIPNLKTQSAILGIIEPLHKKINLLKQKKKLLEKRFIYYQNHLIKEKIKDE</sequence>
<proteinExistence type="inferred from homology"/>
<dbReference type="InterPro" id="IPR052021">
    <property type="entry name" value="Type-I_RS_S_subunit"/>
</dbReference>
<organism evidence="5">
    <name type="scientific">Mycoplasmopsis pulmonis</name>
    <name type="common">Mycoplasma pulmonis</name>
    <dbReference type="NCBI Taxonomy" id="2107"/>
    <lineage>
        <taxon>Bacteria</taxon>
        <taxon>Bacillati</taxon>
        <taxon>Mycoplasmatota</taxon>
        <taxon>Mycoplasmoidales</taxon>
        <taxon>Metamycoplasmataceae</taxon>
        <taxon>Mycoplasmopsis</taxon>
    </lineage>
</organism>
<dbReference type="SUPFAM" id="SSF116734">
    <property type="entry name" value="DNA methylase specificity domain"/>
    <property type="match status" value="2"/>
</dbReference>
<name>Q50356_MYCPL</name>
<reference evidence="5" key="1">
    <citation type="journal article" date="1994" name="Mol. Microbiol.">
        <title>Regulation of a restriction and modification system via DNA inversion in Mycoplasma pulmonis.</title>
        <authorList>
            <person name="Dybvig K."/>
            <person name="Yu H."/>
        </authorList>
    </citation>
    <scope>NUCLEOTIDE SEQUENCE</scope>
    <source>
        <strain evidence="5">KD735-16</strain>
    </source>
</reference>
<keyword evidence="2" id="KW-0680">Restriction system</keyword>
<evidence type="ECO:0000256" key="2">
    <source>
        <dbReference type="ARBA" id="ARBA00022747"/>
    </source>
</evidence>
<dbReference type="EMBL" id="AF076984">
    <property type="protein sequence ID" value="AAC78314.1"/>
    <property type="molecule type" value="Genomic_DNA"/>
</dbReference>
<dbReference type="AlphaFoldDB" id="Q50356"/>
<dbReference type="PANTHER" id="PTHR30408">
    <property type="entry name" value="TYPE-1 RESTRICTION ENZYME ECOKI SPECIFICITY PROTEIN"/>
    <property type="match status" value="1"/>
</dbReference>
<dbReference type="Gene3D" id="3.90.220.20">
    <property type="entry name" value="DNA methylase specificity domains"/>
    <property type="match status" value="2"/>
</dbReference>
<feature type="domain" description="Type I restriction modification DNA specificity" evidence="4">
    <location>
        <begin position="2"/>
        <end position="147"/>
    </location>
</feature>
<dbReference type="EMBL" id="L25415">
    <property type="protein sequence ID" value="AAA65631.1"/>
    <property type="molecule type" value="Genomic_DNA"/>
</dbReference>
<dbReference type="InterPro" id="IPR044946">
    <property type="entry name" value="Restrct_endonuc_typeI_TRD_sf"/>
</dbReference>
<dbReference type="CDD" id="cd17255">
    <property type="entry name" value="RMtype1_S_Fco49512ORF2615P-TRD2-CR2_like"/>
    <property type="match status" value="1"/>
</dbReference>
<protein>
    <submittedName>
        <fullName evidence="5">Restriction modification enzyme subunit S1A</fullName>
    </submittedName>
    <submittedName>
        <fullName evidence="6">Restriction-modification enzyme MpuUI S subunit</fullName>
    </submittedName>
</protein>